<keyword evidence="6" id="KW-0472">Membrane</keyword>
<feature type="transmembrane region" description="Helical" evidence="6">
    <location>
        <begin position="428"/>
        <end position="449"/>
    </location>
</feature>
<dbReference type="Pfam" id="PF00672">
    <property type="entry name" value="HAMP"/>
    <property type="match status" value="1"/>
</dbReference>
<dbReference type="SMART" id="SM00283">
    <property type="entry name" value="MA"/>
    <property type="match status" value="1"/>
</dbReference>
<organism evidence="9 10">
    <name type="scientific">Ciceribacter ferrooxidans</name>
    <dbReference type="NCBI Taxonomy" id="2509717"/>
    <lineage>
        <taxon>Bacteria</taxon>
        <taxon>Pseudomonadati</taxon>
        <taxon>Pseudomonadota</taxon>
        <taxon>Alphaproteobacteria</taxon>
        <taxon>Hyphomicrobiales</taxon>
        <taxon>Rhizobiaceae</taxon>
        <taxon>Ciceribacter</taxon>
    </lineage>
</organism>
<dbReference type="GO" id="GO:0007165">
    <property type="term" value="P:signal transduction"/>
    <property type="evidence" value="ECO:0007669"/>
    <property type="project" value="UniProtKB-KW"/>
</dbReference>
<dbReference type="CDD" id="cd06225">
    <property type="entry name" value="HAMP"/>
    <property type="match status" value="1"/>
</dbReference>
<evidence type="ECO:0000256" key="5">
    <source>
        <dbReference type="SAM" id="Coils"/>
    </source>
</evidence>
<evidence type="ECO:0000313" key="9">
    <source>
        <dbReference type="EMBL" id="RYC10288.1"/>
    </source>
</evidence>
<feature type="coiled-coil region" evidence="5">
    <location>
        <begin position="778"/>
        <end position="805"/>
    </location>
</feature>
<evidence type="ECO:0000256" key="2">
    <source>
        <dbReference type="ARBA" id="ARBA00022500"/>
    </source>
</evidence>
<feature type="domain" description="Methyl-accepting transducer" evidence="7">
    <location>
        <begin position="585"/>
        <end position="814"/>
    </location>
</feature>
<evidence type="ECO:0000256" key="4">
    <source>
        <dbReference type="PROSITE-ProRule" id="PRU00284"/>
    </source>
</evidence>
<name>A0A4Q2T0S7_9HYPH</name>
<dbReference type="Gene3D" id="1.10.287.950">
    <property type="entry name" value="Methyl-accepting chemotaxis protein"/>
    <property type="match status" value="1"/>
</dbReference>
<keyword evidence="6" id="KW-1133">Transmembrane helix</keyword>
<comment type="similarity">
    <text evidence="3">Belongs to the methyl-accepting chemotaxis (MCP) protein family.</text>
</comment>
<feature type="coiled-coil region" evidence="5">
    <location>
        <begin position="496"/>
        <end position="531"/>
    </location>
</feature>
<dbReference type="PANTHER" id="PTHR43531:SF11">
    <property type="entry name" value="METHYL-ACCEPTING CHEMOTAXIS PROTEIN 3"/>
    <property type="match status" value="1"/>
</dbReference>
<dbReference type="InterPro" id="IPR051310">
    <property type="entry name" value="MCP_chemotaxis"/>
</dbReference>
<dbReference type="SMART" id="SM00304">
    <property type="entry name" value="HAMP"/>
    <property type="match status" value="2"/>
</dbReference>
<gene>
    <name evidence="9" type="ORF">EUU22_19710</name>
</gene>
<sequence length="843" mass="89107">MLVDRLLARFKIQTKVLVFIFPFVVSISAVGLTGLYASNMLQGRMDISNTVLQTLSGFKKVYVSMTTFLQETNEQTRAALEDDIATQSAALKDTHAGLSGLEGQTEMDAAIAGTDAIGAKAADLWSLHQDEVTLRAGLEGDLAALMTARGELIKYATTVREALAADESKAKGLLRQAEKLNRGAALISKIVTDYNMLTTPQEKMDLVKKEFGDLATASADITSVLPVDQVALGNAIADSVAVVKKQLDLGVVNDGTIGAVDRAINLLRPAGIKLQGASTVKSREATRVFGTLDRPMAEATALLAATQKLADAVNTVDSRASRFLGAPQEETLSRLKTALDGLRTDADRFASDPTVAKDAHDRVAALLPLVDSIGKRAGDLVGLAVKRADSFKAAASDIDGIWSNLTAFAALQREAAGSERDKANRISATATILGVLIAIFAGIGLVVTFKGPITQITAAMRRLAAGDLDAGVNGDARADEIGEMARALGVFKENALAKIRIEAESEQERAAAEAERQRNDLEKQEIDRQIEFAVNALAAGLGRLADGDVSATIETPFVGRLEDLRNDFNRSLTRLQDTIGTIISNVSLIQGNGQQMSQSAAELSRRTEAQAASLEETAAAVDEITVTVRSSAERAREANAIVVATRGSADASAEVVKNAISAMGRIENASQKIEQIIDVIEDIAFQTNLLALNAGIEAARAGEAGKGFAVVAQEVRELAQRSGSAAKEIKDLINTAAAEVGGGSRLVQQTGDVLARIGEQIMSISQHVEVIARGSQDQAAALAEVNDAVNQMDQMTQQNAAMVEETSAASSQLASEADALLALVQQFRIDGRPQDRRTVRSAA</sequence>
<comment type="subcellular location">
    <subcellularLocation>
        <location evidence="1">Membrane</location>
    </subcellularLocation>
</comment>
<dbReference type="FunFam" id="1.10.287.950:FF:000001">
    <property type="entry name" value="Methyl-accepting chemotaxis sensory transducer"/>
    <property type="match status" value="1"/>
</dbReference>
<dbReference type="SUPFAM" id="SSF58104">
    <property type="entry name" value="Methyl-accepting chemotaxis protein (MCP) signaling domain"/>
    <property type="match status" value="1"/>
</dbReference>
<dbReference type="SUPFAM" id="SSF158472">
    <property type="entry name" value="HAMP domain-like"/>
    <property type="match status" value="1"/>
</dbReference>
<proteinExistence type="inferred from homology"/>
<dbReference type="PROSITE" id="PS50885">
    <property type="entry name" value="HAMP"/>
    <property type="match status" value="2"/>
</dbReference>
<feature type="transmembrane region" description="Helical" evidence="6">
    <location>
        <begin position="16"/>
        <end position="37"/>
    </location>
</feature>
<keyword evidence="5" id="KW-0175">Coiled coil</keyword>
<keyword evidence="4" id="KW-0807">Transducer</keyword>
<evidence type="ECO:0000256" key="6">
    <source>
        <dbReference type="SAM" id="Phobius"/>
    </source>
</evidence>
<dbReference type="CDD" id="cd11386">
    <property type="entry name" value="MCP_signal"/>
    <property type="match status" value="1"/>
</dbReference>
<evidence type="ECO:0000256" key="1">
    <source>
        <dbReference type="ARBA" id="ARBA00004370"/>
    </source>
</evidence>
<dbReference type="EMBL" id="SDVB01000253">
    <property type="protein sequence ID" value="RYC10288.1"/>
    <property type="molecule type" value="Genomic_DNA"/>
</dbReference>
<reference evidence="9 10" key="1">
    <citation type="submission" date="2019-01" db="EMBL/GenBank/DDBJ databases">
        <authorList>
            <person name="Deng T."/>
        </authorList>
    </citation>
    <scope>NUCLEOTIDE SEQUENCE [LARGE SCALE GENOMIC DNA]</scope>
    <source>
        <strain evidence="9 10">F8825</strain>
    </source>
</reference>
<keyword evidence="10" id="KW-1185">Reference proteome</keyword>
<dbReference type="Gene3D" id="1.10.8.500">
    <property type="entry name" value="HAMP domain in histidine kinase"/>
    <property type="match status" value="1"/>
</dbReference>
<dbReference type="GO" id="GO:0006935">
    <property type="term" value="P:chemotaxis"/>
    <property type="evidence" value="ECO:0007669"/>
    <property type="project" value="UniProtKB-KW"/>
</dbReference>
<dbReference type="RefSeq" id="WP_129333677.1">
    <property type="nucleotide sequence ID" value="NZ_SDVB01000253.1"/>
</dbReference>
<evidence type="ECO:0000256" key="3">
    <source>
        <dbReference type="ARBA" id="ARBA00029447"/>
    </source>
</evidence>
<keyword evidence="6" id="KW-0812">Transmembrane</keyword>
<dbReference type="GO" id="GO:0016020">
    <property type="term" value="C:membrane"/>
    <property type="evidence" value="ECO:0007669"/>
    <property type="project" value="UniProtKB-SubCell"/>
</dbReference>
<keyword evidence="2" id="KW-0145">Chemotaxis</keyword>
<accession>A0A4Q2T0S7</accession>
<dbReference type="PROSITE" id="PS50111">
    <property type="entry name" value="CHEMOTAXIS_TRANSDUC_2"/>
    <property type="match status" value="1"/>
</dbReference>
<dbReference type="InterPro" id="IPR004089">
    <property type="entry name" value="MCPsignal_dom"/>
</dbReference>
<dbReference type="PANTHER" id="PTHR43531">
    <property type="entry name" value="PROTEIN ICFG"/>
    <property type="match status" value="1"/>
</dbReference>
<evidence type="ECO:0000259" key="8">
    <source>
        <dbReference type="PROSITE" id="PS50885"/>
    </source>
</evidence>
<evidence type="ECO:0000259" key="7">
    <source>
        <dbReference type="PROSITE" id="PS50111"/>
    </source>
</evidence>
<dbReference type="AlphaFoldDB" id="A0A4Q2T0S7"/>
<protein>
    <submittedName>
        <fullName evidence="9">Methyl-accepting chemotaxis protein</fullName>
    </submittedName>
</protein>
<dbReference type="InterPro" id="IPR003660">
    <property type="entry name" value="HAMP_dom"/>
</dbReference>
<feature type="domain" description="HAMP" evidence="8">
    <location>
        <begin position="452"/>
        <end position="500"/>
    </location>
</feature>
<feature type="domain" description="HAMP" evidence="8">
    <location>
        <begin position="528"/>
        <end position="580"/>
    </location>
</feature>
<evidence type="ECO:0000313" key="10">
    <source>
        <dbReference type="Proteomes" id="UP000291088"/>
    </source>
</evidence>
<comment type="caution">
    <text evidence="9">The sequence shown here is derived from an EMBL/GenBank/DDBJ whole genome shotgun (WGS) entry which is preliminary data.</text>
</comment>
<dbReference type="OrthoDB" id="3378718at2"/>
<dbReference type="Pfam" id="PF00015">
    <property type="entry name" value="MCPsignal"/>
    <property type="match status" value="1"/>
</dbReference>
<dbReference type="Proteomes" id="UP000291088">
    <property type="component" value="Unassembled WGS sequence"/>
</dbReference>